<dbReference type="Gene3D" id="1.20.1250.10">
    <property type="match status" value="1"/>
</dbReference>
<sequence>MARSVTVTANICLINATDSLSSHNDDAQNVTRLRFGRDRIRADLRWIEHKYADYRDNYLSLISAMANNSMSSIVSLNSTEDVDLEDAVAFPNELYNVASKASDQSSASWHESAVDDFLNVVTQQADGLRTCGHSAEVWE</sequence>
<keyword evidence="2" id="KW-1185">Reference proteome</keyword>
<organism evidence="1 2">
    <name type="scientific">Mugilogobius chulae</name>
    <name type="common">yellowstripe goby</name>
    <dbReference type="NCBI Taxonomy" id="88201"/>
    <lineage>
        <taxon>Eukaryota</taxon>
        <taxon>Metazoa</taxon>
        <taxon>Chordata</taxon>
        <taxon>Craniata</taxon>
        <taxon>Vertebrata</taxon>
        <taxon>Euteleostomi</taxon>
        <taxon>Actinopterygii</taxon>
        <taxon>Neopterygii</taxon>
        <taxon>Teleostei</taxon>
        <taxon>Neoteleostei</taxon>
        <taxon>Acanthomorphata</taxon>
        <taxon>Gobiaria</taxon>
        <taxon>Gobiiformes</taxon>
        <taxon>Gobioidei</taxon>
        <taxon>Gobiidae</taxon>
        <taxon>Gobionellinae</taxon>
        <taxon>Mugilogobius</taxon>
    </lineage>
</organism>
<dbReference type="SUPFAM" id="SSF47266">
    <property type="entry name" value="4-helical cytokines"/>
    <property type="match status" value="1"/>
</dbReference>
<dbReference type="Proteomes" id="UP001460270">
    <property type="component" value="Unassembled WGS sequence"/>
</dbReference>
<evidence type="ECO:0000313" key="1">
    <source>
        <dbReference type="EMBL" id="KAK7919345.1"/>
    </source>
</evidence>
<dbReference type="InterPro" id="IPR009079">
    <property type="entry name" value="4_helix_cytokine-like_core"/>
</dbReference>
<reference evidence="2" key="1">
    <citation type="submission" date="2024-04" db="EMBL/GenBank/DDBJ databases">
        <title>Salinicola lusitanus LLJ914,a marine bacterium isolated from the Okinawa Trough.</title>
        <authorList>
            <person name="Li J."/>
        </authorList>
    </citation>
    <scope>NUCLEOTIDE SEQUENCE [LARGE SCALE GENOMIC DNA]</scope>
</reference>
<protein>
    <submittedName>
        <fullName evidence="1">Uncharacterized protein</fullName>
    </submittedName>
</protein>
<name>A0AAW0P930_9GOBI</name>
<dbReference type="AlphaFoldDB" id="A0AAW0P930"/>
<accession>A0AAW0P930</accession>
<dbReference type="EMBL" id="JBBPFD010000007">
    <property type="protein sequence ID" value="KAK7919345.1"/>
    <property type="molecule type" value="Genomic_DNA"/>
</dbReference>
<gene>
    <name evidence="1" type="ORF">WMY93_010629</name>
</gene>
<evidence type="ECO:0000313" key="2">
    <source>
        <dbReference type="Proteomes" id="UP001460270"/>
    </source>
</evidence>
<proteinExistence type="predicted"/>
<comment type="caution">
    <text evidence="1">The sequence shown here is derived from an EMBL/GenBank/DDBJ whole genome shotgun (WGS) entry which is preliminary data.</text>
</comment>